<dbReference type="InterPro" id="IPR006251">
    <property type="entry name" value="Homoacnase/IPMdehydase_lsu"/>
</dbReference>
<evidence type="ECO:0000259" key="6">
    <source>
        <dbReference type="Pfam" id="PF00330"/>
    </source>
</evidence>
<keyword evidence="5" id="KW-0456">Lyase</keyword>
<dbReference type="AlphaFoldDB" id="A0A381W0F6"/>
<dbReference type="Gene3D" id="3.30.499.10">
    <property type="entry name" value="Aconitase, domain 3"/>
    <property type="match status" value="2"/>
</dbReference>
<dbReference type="InterPro" id="IPR036008">
    <property type="entry name" value="Aconitase_4Fe-4S_dom"/>
</dbReference>
<name>A0A381W0F6_9ZZZZ</name>
<dbReference type="NCBIfam" id="NF001614">
    <property type="entry name" value="PRK00402.1"/>
    <property type="match status" value="1"/>
</dbReference>
<protein>
    <recommendedName>
        <fullName evidence="6">Aconitase/3-isopropylmalate dehydratase large subunit alpha/beta/alpha domain-containing protein</fullName>
    </recommendedName>
</protein>
<dbReference type="GO" id="GO:0003861">
    <property type="term" value="F:3-isopropylmalate dehydratase activity"/>
    <property type="evidence" value="ECO:0007669"/>
    <property type="project" value="InterPro"/>
</dbReference>
<sequence length="421" mass="44036">MGLTLIQKIIARASGRATVQPGEIVTCQVDLAMLLDSGGPRRIWPRLKKLGVGVWDSDKIVVISDHFVPAVDAESASILQLTREFVKEFGIRQFFDMEGIGHVLLAEHGMLQPGMFVCGGDSHSTNGGAFGCYMAGFGGIEMTGIVVTGEIWLQVPETIRVNWSGKFEPGVVAKDVMLTLCRELGMGNAFKVVEYGGDTVRAMSMQERVVLTNMAAELGAETGSIEPDETTLAAIRSGGNEPAADALSWNSDPNAAYTAIHEFQAGALTPQVAAPHSPANSAAVDEFDGVTVDQAYIGACVGAKLSDLHMVAEILDGRQVARDTRLLVAPASKHIMATAAADGTLAKITAAGAILLPTGCGACAAMGAGILADKEVCISSTNRNFKGRMGANSASIYLASPYTVAATAVAGHITDPREMLA</sequence>
<dbReference type="PANTHER" id="PTHR43822">
    <property type="entry name" value="HOMOACONITASE, MITOCHONDRIAL-RELATED"/>
    <property type="match status" value="1"/>
</dbReference>
<proteinExistence type="predicted"/>
<organism evidence="7">
    <name type="scientific">marine metagenome</name>
    <dbReference type="NCBI Taxonomy" id="408172"/>
    <lineage>
        <taxon>unclassified sequences</taxon>
        <taxon>metagenomes</taxon>
        <taxon>ecological metagenomes</taxon>
    </lineage>
</organism>
<dbReference type="SUPFAM" id="SSF53732">
    <property type="entry name" value="Aconitase iron-sulfur domain"/>
    <property type="match status" value="1"/>
</dbReference>
<dbReference type="NCBIfam" id="TIGR02086">
    <property type="entry name" value="IPMI_arch"/>
    <property type="match status" value="1"/>
</dbReference>
<keyword evidence="2" id="KW-0479">Metal-binding</keyword>
<evidence type="ECO:0000256" key="5">
    <source>
        <dbReference type="ARBA" id="ARBA00023239"/>
    </source>
</evidence>
<evidence type="ECO:0000256" key="2">
    <source>
        <dbReference type="ARBA" id="ARBA00022723"/>
    </source>
</evidence>
<dbReference type="EMBL" id="UINC01010337">
    <property type="protein sequence ID" value="SVA46025.1"/>
    <property type="molecule type" value="Genomic_DNA"/>
</dbReference>
<evidence type="ECO:0000313" key="7">
    <source>
        <dbReference type="EMBL" id="SVA46025.1"/>
    </source>
</evidence>
<dbReference type="PRINTS" id="PR00415">
    <property type="entry name" value="ACONITASE"/>
</dbReference>
<dbReference type="Pfam" id="PF00330">
    <property type="entry name" value="Aconitase"/>
    <property type="match status" value="1"/>
</dbReference>
<dbReference type="InterPro" id="IPR015931">
    <property type="entry name" value="Acnase/IPM_dHydase_lsu_aba_1/3"/>
</dbReference>
<dbReference type="NCBIfam" id="TIGR01343">
    <property type="entry name" value="hacA_fam"/>
    <property type="match status" value="1"/>
</dbReference>
<evidence type="ECO:0000256" key="4">
    <source>
        <dbReference type="ARBA" id="ARBA00023014"/>
    </source>
</evidence>
<dbReference type="InterPro" id="IPR050067">
    <property type="entry name" value="IPM_dehydratase_rel_enz"/>
</dbReference>
<reference evidence="7" key="1">
    <citation type="submission" date="2018-05" db="EMBL/GenBank/DDBJ databases">
        <authorList>
            <person name="Lanie J.A."/>
            <person name="Ng W.-L."/>
            <person name="Kazmierczak K.M."/>
            <person name="Andrzejewski T.M."/>
            <person name="Davidsen T.M."/>
            <person name="Wayne K.J."/>
            <person name="Tettelin H."/>
            <person name="Glass J.I."/>
            <person name="Rusch D."/>
            <person name="Podicherti R."/>
            <person name="Tsui H.-C.T."/>
            <person name="Winkler M.E."/>
        </authorList>
    </citation>
    <scope>NUCLEOTIDE SEQUENCE</scope>
</reference>
<evidence type="ECO:0000256" key="3">
    <source>
        <dbReference type="ARBA" id="ARBA00023004"/>
    </source>
</evidence>
<accession>A0A381W0F6</accession>
<dbReference type="GO" id="GO:0009098">
    <property type="term" value="P:L-leucine biosynthetic process"/>
    <property type="evidence" value="ECO:0007669"/>
    <property type="project" value="InterPro"/>
</dbReference>
<dbReference type="InterPro" id="IPR001030">
    <property type="entry name" value="Acoase/IPM_deHydtase_lsu_aba"/>
</dbReference>
<dbReference type="GO" id="GO:0051539">
    <property type="term" value="F:4 iron, 4 sulfur cluster binding"/>
    <property type="evidence" value="ECO:0007669"/>
    <property type="project" value="UniProtKB-KW"/>
</dbReference>
<dbReference type="PANTHER" id="PTHR43822:SF2">
    <property type="entry name" value="HOMOACONITASE, MITOCHONDRIAL"/>
    <property type="match status" value="1"/>
</dbReference>
<feature type="domain" description="Aconitase/3-isopropylmalate dehydratase large subunit alpha/beta/alpha" evidence="6">
    <location>
        <begin position="76"/>
        <end position="411"/>
    </location>
</feature>
<evidence type="ECO:0000256" key="1">
    <source>
        <dbReference type="ARBA" id="ARBA00022485"/>
    </source>
</evidence>
<dbReference type="InterPro" id="IPR011826">
    <property type="entry name" value="HAcnase/IPMdehydase_lsu_prok"/>
</dbReference>
<dbReference type="GO" id="GO:0046872">
    <property type="term" value="F:metal ion binding"/>
    <property type="evidence" value="ECO:0007669"/>
    <property type="project" value="UniProtKB-KW"/>
</dbReference>
<keyword evidence="3" id="KW-0408">Iron</keyword>
<keyword evidence="4" id="KW-0411">Iron-sulfur</keyword>
<gene>
    <name evidence="7" type="ORF">METZ01_LOCUS98879</name>
</gene>
<keyword evidence="1" id="KW-0004">4Fe-4S</keyword>